<dbReference type="SMART" id="SM00333">
    <property type="entry name" value="TUDOR"/>
    <property type="match status" value="1"/>
</dbReference>
<dbReference type="Gene3D" id="2.30.30.140">
    <property type="match status" value="1"/>
</dbReference>
<comment type="caution">
    <text evidence="3">The sequence shown here is derived from an EMBL/GenBank/DDBJ whole genome shotgun (WGS) entry which is preliminary data.</text>
</comment>
<evidence type="ECO:0000256" key="1">
    <source>
        <dbReference type="SAM" id="MobiDB-lite"/>
    </source>
</evidence>
<feature type="compositionally biased region" description="Basic and acidic residues" evidence="1">
    <location>
        <begin position="81"/>
        <end position="95"/>
    </location>
</feature>
<reference evidence="3 4" key="1">
    <citation type="submission" date="2019-01" db="EMBL/GenBank/DDBJ databases">
        <title>Nuclear Genome Assembly of the Microalgal Biofuel strain Nannochloropsis salina CCMP1776.</title>
        <authorList>
            <person name="Hovde B."/>
        </authorList>
    </citation>
    <scope>NUCLEOTIDE SEQUENCE [LARGE SCALE GENOMIC DNA]</scope>
    <source>
        <strain evidence="3 4">CCMP1776</strain>
    </source>
</reference>
<feature type="domain" description="Tudor" evidence="2">
    <location>
        <begin position="201"/>
        <end position="264"/>
    </location>
</feature>
<feature type="compositionally biased region" description="Gly residues" evidence="1">
    <location>
        <begin position="462"/>
        <end position="471"/>
    </location>
</feature>
<feature type="region of interest" description="Disordered" evidence="1">
    <location>
        <begin position="259"/>
        <end position="403"/>
    </location>
</feature>
<feature type="compositionally biased region" description="Acidic residues" evidence="1">
    <location>
        <begin position="260"/>
        <end position="274"/>
    </location>
</feature>
<dbReference type="CDD" id="cd21182">
    <property type="entry name" value="Tudor_SMN_SPF30-like"/>
    <property type="match status" value="1"/>
</dbReference>
<evidence type="ECO:0000313" key="4">
    <source>
        <dbReference type="Proteomes" id="UP000355283"/>
    </source>
</evidence>
<dbReference type="SUPFAM" id="SSF63748">
    <property type="entry name" value="Tudor/PWWP/MBT"/>
    <property type="match status" value="1"/>
</dbReference>
<evidence type="ECO:0000259" key="2">
    <source>
        <dbReference type="PROSITE" id="PS50304"/>
    </source>
</evidence>
<dbReference type="AlphaFoldDB" id="A0A4D9DDB6"/>
<sequence length="471" mass="50398">MRSTLEDSTSSQGGGTDGPTLPAARAVFLSVAERIQRRLATATAAAASPLSCPPTATVTSASSKPPPASSCSSLQQKLQARVRETLEDTSRRDAASRPSVAQGQAWEGRDMRRTAAFLLAEDRLLSNEEKGLVEEEGRRKMIAAIEDEAVESLIAETQVGQEFQEREALAQARAAKKARNEARRSRRAQREETARLPLFKNLKKGDKVEAKWSQDQLYYPGVVKACMHSGYPNMKAEVIFDGWGNQEEIPWKDIRLLEAGTEDEESEEESEGEEDGGREGRKDGGRREAGSAESARPLAVWDMPRGLESKRNEEQRRQGGEEAAGEGGGDKKEGEEEEEEGLLHPALVKGTGRIGAEGKGGGGWKARAAAAKEALRQKQRLQETVGAASGREGPGGREGGKGGETIAAIASKLADEVEKDKVTTFLQNTERPKLSMSFGRRGGMGGRGGGRGGGKGERREGGGGFGNAGNV</sequence>
<dbReference type="OrthoDB" id="79171at2759"/>
<feature type="region of interest" description="Disordered" evidence="1">
    <location>
        <begin position="426"/>
        <end position="471"/>
    </location>
</feature>
<organism evidence="3 4">
    <name type="scientific">Nannochloropsis salina CCMP1776</name>
    <dbReference type="NCBI Taxonomy" id="1027361"/>
    <lineage>
        <taxon>Eukaryota</taxon>
        <taxon>Sar</taxon>
        <taxon>Stramenopiles</taxon>
        <taxon>Ochrophyta</taxon>
        <taxon>Eustigmatophyceae</taxon>
        <taxon>Eustigmatales</taxon>
        <taxon>Monodopsidaceae</taxon>
        <taxon>Microchloropsis</taxon>
        <taxon>Microchloropsis salina</taxon>
    </lineage>
</organism>
<dbReference type="EMBL" id="SDOX01000008">
    <property type="protein sequence ID" value="TFJ86668.1"/>
    <property type="molecule type" value="Genomic_DNA"/>
</dbReference>
<dbReference type="InterPro" id="IPR002999">
    <property type="entry name" value="Tudor"/>
</dbReference>
<dbReference type="PROSITE" id="PS50304">
    <property type="entry name" value="TUDOR"/>
    <property type="match status" value="1"/>
</dbReference>
<proteinExistence type="predicted"/>
<dbReference type="Proteomes" id="UP000355283">
    <property type="component" value="Unassembled WGS sequence"/>
</dbReference>
<feature type="compositionally biased region" description="Gly residues" evidence="1">
    <location>
        <begin position="440"/>
        <end position="453"/>
    </location>
</feature>
<feature type="compositionally biased region" description="Low complexity" evidence="1">
    <location>
        <begin position="40"/>
        <end position="73"/>
    </location>
</feature>
<name>A0A4D9DDB6_9STRA</name>
<protein>
    <recommendedName>
        <fullName evidence="2">Tudor domain-containing protein</fullName>
    </recommendedName>
</protein>
<feature type="compositionally biased region" description="Basic and acidic residues" evidence="1">
    <location>
        <begin position="275"/>
        <end position="290"/>
    </location>
</feature>
<feature type="region of interest" description="Disordered" evidence="1">
    <location>
        <begin position="40"/>
        <end position="107"/>
    </location>
</feature>
<feature type="compositionally biased region" description="Gly residues" evidence="1">
    <location>
        <begin position="352"/>
        <end position="364"/>
    </location>
</feature>
<feature type="compositionally biased region" description="Basic and acidic residues" evidence="1">
    <location>
        <begin position="305"/>
        <end position="320"/>
    </location>
</feature>
<gene>
    <name evidence="3" type="ORF">NSK_002322</name>
</gene>
<keyword evidence="4" id="KW-1185">Reference proteome</keyword>
<feature type="region of interest" description="Disordered" evidence="1">
    <location>
        <begin position="1"/>
        <end position="21"/>
    </location>
</feature>
<accession>A0A4D9DDB6</accession>
<evidence type="ECO:0000313" key="3">
    <source>
        <dbReference type="EMBL" id="TFJ86668.1"/>
    </source>
</evidence>